<name>A0A1W6DY55_9CAUD</name>
<evidence type="ECO:0000313" key="1">
    <source>
        <dbReference type="EMBL" id="ARK07873.1"/>
    </source>
</evidence>
<proteinExistence type="predicted"/>
<accession>A0A1W6DY55</accession>
<dbReference type="EMBL" id="KY914485">
    <property type="protein sequence ID" value="ARK07873.1"/>
    <property type="molecule type" value="Genomic_DNA"/>
</dbReference>
<keyword evidence="2" id="KW-1185">Reference proteome</keyword>
<organism evidence="1 2">
    <name type="scientific">Aeromonas phage phiA8-29</name>
    <dbReference type="NCBI Taxonomy" id="1978922"/>
    <lineage>
        <taxon>Viruses</taxon>
        <taxon>Duplodnaviria</taxon>
        <taxon>Heunggongvirae</taxon>
        <taxon>Uroviricota</taxon>
        <taxon>Caudoviricetes</taxon>
        <taxon>Pantevenvirales</taxon>
        <taxon>Ackermannviridae</taxon>
        <taxon>Tedavirus</taxon>
        <taxon>Tedavirus A829</taxon>
    </lineage>
</organism>
<sequence>MKTLQSVIAEILEKGDTPNQTQLSKQFGVARSTVARAIKKHLLSTAGDSSSGSDVEQKLEEYDVHATKNGAVSATPLSAAPVSVGDTWRWGKGTSNLNFGLIVGVDEKLKRIAVVKMDPADISKAVDFSVVTYKNWKKRPNLSHHSVEHNFIAAQDIAKDRKLFDPSGSLSGPFYGFIGSGLEGSPIPDWIRWDVYLKDDVKPYNHGMVAETTEERAEVTDTSQIEVSGSQIKGAAKVASECPFKITVSKRSITAVIGAEVLTVTADEASFEPCLEAVRASDWARAEELCRLRNKKAVDYQAIISRCGFKVQGGYVVMNNGTGKVALGGIETIVKRLNSLALGGDESGIEKIGRFVDKVLDNPDPVIMNRIVDFIKFADVEIDDEGNLITYKYVDSNYLDSYSRTLNNRPGSEVFMKRILVDANIDNECSAGLHVCALSYAFKFWGSNKRLVKCKLNPRDIVAIPRDYKGAKIRCCRYLVTEDVTAKFLNRKIPLDFKGFFE</sequence>
<dbReference type="Proteomes" id="UP000221506">
    <property type="component" value="Segment"/>
</dbReference>
<reference evidence="1 2" key="1">
    <citation type="submission" date="2017-04" db="EMBL/GenBank/DDBJ databases">
        <title>Complete genome sequence and characterization of temperature-dependent bacteriophage phiA8-29 infecting Aeromonas.</title>
        <authorList>
            <person name="He Y."/>
            <person name="Yang H."/>
        </authorList>
    </citation>
    <scope>NUCLEOTIDE SEQUENCE [LARGE SCALE GENOMIC DNA]</scope>
</reference>
<gene>
    <name evidence="1" type="ORF">phiA829_053</name>
</gene>
<protein>
    <submittedName>
        <fullName evidence="1">Putative RIIB protein</fullName>
    </submittedName>
</protein>
<evidence type="ECO:0000313" key="2">
    <source>
        <dbReference type="Proteomes" id="UP000221506"/>
    </source>
</evidence>